<reference evidence="2 3" key="1">
    <citation type="submission" date="2024-05" db="EMBL/GenBank/DDBJ databases">
        <title>A draft genome resource for the thread blight pathogen Marasmius tenuissimus strain MS-2.</title>
        <authorList>
            <person name="Yulfo-Soto G.E."/>
            <person name="Baruah I.K."/>
            <person name="Amoako-Attah I."/>
            <person name="Bukari Y."/>
            <person name="Meinhardt L.W."/>
            <person name="Bailey B.A."/>
            <person name="Cohen S.P."/>
        </authorList>
    </citation>
    <scope>NUCLEOTIDE SEQUENCE [LARGE SCALE GENOMIC DNA]</scope>
    <source>
        <strain evidence="2 3">MS-2</strain>
    </source>
</reference>
<feature type="compositionally biased region" description="Basic residues" evidence="1">
    <location>
        <begin position="492"/>
        <end position="504"/>
    </location>
</feature>
<feature type="compositionally biased region" description="Basic and acidic residues" evidence="1">
    <location>
        <begin position="450"/>
        <end position="490"/>
    </location>
</feature>
<evidence type="ECO:0000313" key="2">
    <source>
        <dbReference type="EMBL" id="KAL0063959.1"/>
    </source>
</evidence>
<evidence type="ECO:0000313" key="3">
    <source>
        <dbReference type="Proteomes" id="UP001437256"/>
    </source>
</evidence>
<feature type="region of interest" description="Disordered" evidence="1">
    <location>
        <begin position="226"/>
        <end position="263"/>
    </location>
</feature>
<feature type="compositionally biased region" description="Basic and acidic residues" evidence="1">
    <location>
        <begin position="73"/>
        <end position="86"/>
    </location>
</feature>
<accession>A0ABR2ZSE9</accession>
<organism evidence="2 3">
    <name type="scientific">Marasmius tenuissimus</name>
    <dbReference type="NCBI Taxonomy" id="585030"/>
    <lineage>
        <taxon>Eukaryota</taxon>
        <taxon>Fungi</taxon>
        <taxon>Dikarya</taxon>
        <taxon>Basidiomycota</taxon>
        <taxon>Agaricomycotina</taxon>
        <taxon>Agaricomycetes</taxon>
        <taxon>Agaricomycetidae</taxon>
        <taxon>Agaricales</taxon>
        <taxon>Marasmiineae</taxon>
        <taxon>Marasmiaceae</taxon>
        <taxon>Marasmius</taxon>
    </lineage>
</organism>
<name>A0ABR2ZSE9_9AGAR</name>
<sequence length="557" mass="63486">MPSPTADKGKSKQPEVEPEGDTGAEIISGNISNNEEVQFWMRETDSSQTENQSPHDSPERFQAGSSRSLADQGPRENNKQSGESRGRQMGTHKGVNPELPRALDEDSRNVALQQQLLNSILEANSEVLERIKEEAKERTYAEFLEWREKDRRKRIEAADNQNKAAKSDGTGIKQATERQESVAVSNTMVQRLGRIAGEKVKPTQEGRCFQSKHPIDYLAPSSHLGKILVGTGGNPPSDSGLESSDDDENPDRRKEGSTKGKEVETTITFSEEMKLKPIKPTKYDGAMNPRKFLRFSKEAYRLVKDGKVPKHRQVDIVSYYLEGKTYSFYERTCGDCPEEWVLKDFLIQLYNYVFPLSYRTEQRRKLKTLTQHGRRIREYVGEFEDLCDVIGMTDEREMVTLLWDGFDSSISAGLYNRDLHPERSSLKDVIGAAEMVELVEGVRKNASFGKDNRGNRSRSKEPDRESKRSEAKSTYKPDGQKSQDKGENKSGKTYHRKDKQKPRKTLLEAEKKEYSAAAEELRESIEETEITETPHLKTKLRAKRLPVRIHPNFTLQF</sequence>
<protein>
    <recommendedName>
        <fullName evidence="4">Retrotransposon gag domain-containing protein</fullName>
    </recommendedName>
</protein>
<feature type="region of interest" description="Disordered" evidence="1">
    <location>
        <begin position="1"/>
        <end position="107"/>
    </location>
</feature>
<feature type="compositionally biased region" description="Polar residues" evidence="1">
    <location>
        <begin position="46"/>
        <end position="55"/>
    </location>
</feature>
<proteinExistence type="predicted"/>
<feature type="compositionally biased region" description="Basic and acidic residues" evidence="1">
    <location>
        <begin position="250"/>
        <end position="263"/>
    </location>
</feature>
<gene>
    <name evidence="2" type="ORF">AAF712_009149</name>
</gene>
<evidence type="ECO:0008006" key="4">
    <source>
        <dbReference type="Google" id="ProtNLM"/>
    </source>
</evidence>
<dbReference type="Proteomes" id="UP001437256">
    <property type="component" value="Unassembled WGS sequence"/>
</dbReference>
<evidence type="ECO:0000256" key="1">
    <source>
        <dbReference type="SAM" id="MobiDB-lite"/>
    </source>
</evidence>
<feature type="region of interest" description="Disordered" evidence="1">
    <location>
        <begin position="447"/>
        <end position="509"/>
    </location>
</feature>
<dbReference type="EMBL" id="JBBXMP010000070">
    <property type="protein sequence ID" value="KAL0063959.1"/>
    <property type="molecule type" value="Genomic_DNA"/>
</dbReference>
<feature type="region of interest" description="Disordered" evidence="1">
    <location>
        <begin position="158"/>
        <end position="182"/>
    </location>
</feature>
<comment type="caution">
    <text evidence="2">The sequence shown here is derived from an EMBL/GenBank/DDBJ whole genome shotgun (WGS) entry which is preliminary data.</text>
</comment>
<keyword evidence="3" id="KW-1185">Reference proteome</keyword>